<name>A0A098B8G7_DESHA</name>
<sequence>MISTEFLSNVADYVDGQVAKIVLNESYEITDFSIKETEQGLVNMQYIVPSGVVPTVVLIELKDVSDNVISSNEVYVPITADTIITQTIRVKEG</sequence>
<protein>
    <recommendedName>
        <fullName evidence="2">Ketopantoate hydroxymethyltransferase</fullName>
    </recommendedName>
</protein>
<evidence type="ECO:0008006" key="2">
    <source>
        <dbReference type="Google" id="ProtNLM"/>
    </source>
</evidence>
<evidence type="ECO:0000313" key="1">
    <source>
        <dbReference type="EMBL" id="CDX04146.1"/>
    </source>
</evidence>
<accession>A0A098B8G7</accession>
<organism evidence="1">
    <name type="scientific">Desulfitobacterium hafniense</name>
    <name type="common">Desulfitobacterium frappieri</name>
    <dbReference type="NCBI Taxonomy" id="49338"/>
    <lineage>
        <taxon>Bacteria</taxon>
        <taxon>Bacillati</taxon>
        <taxon>Bacillota</taxon>
        <taxon>Clostridia</taxon>
        <taxon>Eubacteriales</taxon>
        <taxon>Desulfitobacteriaceae</taxon>
        <taxon>Desulfitobacterium</taxon>
    </lineage>
</organism>
<reference evidence="1" key="1">
    <citation type="submission" date="2014-07" db="EMBL/GenBank/DDBJ databases">
        <authorList>
            <person name="Hornung V.Bastian."/>
        </authorList>
    </citation>
    <scope>NUCLEOTIDE SEQUENCE</scope>
    <source>
        <strain evidence="1">PCE-S</strain>
    </source>
</reference>
<dbReference type="AlphaFoldDB" id="A0A098B8G7"/>
<proteinExistence type="predicted"/>
<dbReference type="EMBL" id="LK996017">
    <property type="protein sequence ID" value="CDX04146.1"/>
    <property type="molecule type" value="Genomic_DNA"/>
</dbReference>
<dbReference type="PATRIC" id="fig|49338.4.peg.4588"/>
<gene>
    <name evidence="1" type="ORF">DPCES_4260</name>
</gene>
<dbReference type="RefSeq" id="WP_018213737.1">
    <property type="nucleotide sequence ID" value="NZ_LK996017.1"/>
</dbReference>